<proteinExistence type="predicted"/>
<protein>
    <submittedName>
        <fullName evidence="1">Uncharacterized protein</fullName>
    </submittedName>
</protein>
<gene>
    <name evidence="1" type="ORF">UH38_00630</name>
</gene>
<evidence type="ECO:0000313" key="2">
    <source>
        <dbReference type="Proteomes" id="UP000032452"/>
    </source>
</evidence>
<dbReference type="Proteomes" id="UP000032452">
    <property type="component" value="Unassembled WGS sequence"/>
</dbReference>
<dbReference type="AlphaFoldDB" id="A0A0D8ZZ21"/>
<sequence length="121" mass="13873">MNCLQFELEIERMARAMMTRNRQIGQDLFAYLKTQIPLEVIAGLTIVSIERILWFDTEAVLWTVEYLIPADVLQEIRKLTTITLYKQLIGKGFIPGKDISVDAEGKLLLNERARSTVACTR</sequence>
<comment type="caution">
    <text evidence="1">The sequence shown here is derived from an EMBL/GenBank/DDBJ whole genome shotgun (WGS) entry which is preliminary data.</text>
</comment>
<dbReference type="EMBL" id="JYON01000001">
    <property type="protein sequence ID" value="KJH73657.1"/>
    <property type="molecule type" value="Genomic_DNA"/>
</dbReference>
<keyword evidence="2" id="KW-1185">Reference proteome</keyword>
<evidence type="ECO:0000313" key="1">
    <source>
        <dbReference type="EMBL" id="KJH73657.1"/>
    </source>
</evidence>
<reference evidence="1 2" key="1">
    <citation type="submission" date="2015-02" db="EMBL/GenBank/DDBJ databases">
        <title>Draft genome of a novel marine cyanobacterium (Chroococcales) isolated from South Atlantic Ocean.</title>
        <authorList>
            <person name="Rigonato J."/>
            <person name="Alvarenga D.O."/>
            <person name="Branco L.H."/>
            <person name="Varani A.M."/>
            <person name="Brandini F.P."/>
            <person name="Fiore M.F."/>
        </authorList>
    </citation>
    <scope>NUCLEOTIDE SEQUENCE [LARGE SCALE GENOMIC DNA]</scope>
    <source>
        <strain evidence="1 2">CENA595</strain>
    </source>
</reference>
<organism evidence="1 2">
    <name type="scientific">Aliterella atlantica CENA595</name>
    <dbReference type="NCBI Taxonomy" id="1618023"/>
    <lineage>
        <taxon>Bacteria</taxon>
        <taxon>Bacillati</taxon>
        <taxon>Cyanobacteriota</taxon>
        <taxon>Cyanophyceae</taxon>
        <taxon>Chroococcidiopsidales</taxon>
        <taxon>Aliterellaceae</taxon>
        <taxon>Aliterella</taxon>
    </lineage>
</organism>
<dbReference type="OrthoDB" id="465329at2"/>
<accession>A0A0D8ZZ21</accession>
<name>A0A0D8ZZ21_9CYAN</name>